<dbReference type="PRINTS" id="PR01047">
    <property type="entry name" value="TRNASYNTHTHR"/>
</dbReference>
<evidence type="ECO:0000256" key="3">
    <source>
        <dbReference type="ARBA" id="ARBA00022555"/>
    </source>
</evidence>
<dbReference type="GO" id="GO:0005737">
    <property type="term" value="C:cytoplasm"/>
    <property type="evidence" value="ECO:0007669"/>
    <property type="project" value="UniProtKB-SubCell"/>
</dbReference>
<keyword evidence="7 13" id="KW-0862">Zinc</keyword>
<evidence type="ECO:0000256" key="6">
    <source>
        <dbReference type="ARBA" id="ARBA00022741"/>
    </source>
</evidence>
<dbReference type="GO" id="GO:0004829">
    <property type="term" value="F:threonine-tRNA ligase activity"/>
    <property type="evidence" value="ECO:0007669"/>
    <property type="project" value="UniProtKB-UniRule"/>
</dbReference>
<proteinExistence type="inferred from homology"/>
<feature type="binding site" evidence="13">
    <location>
        <position position="515"/>
    </location>
    <ligand>
        <name>Zn(2+)</name>
        <dbReference type="ChEBI" id="CHEBI:29105"/>
        <note>catalytic</note>
    </ligand>
</feature>
<comment type="similarity">
    <text evidence="1 13">Belongs to the class-II aminoacyl-tRNA synthetase family.</text>
</comment>
<dbReference type="GO" id="GO:0000049">
    <property type="term" value="F:tRNA binding"/>
    <property type="evidence" value="ECO:0007669"/>
    <property type="project" value="UniProtKB-KW"/>
</dbReference>
<dbReference type="CDD" id="cd01667">
    <property type="entry name" value="TGS_ThrRS"/>
    <property type="match status" value="1"/>
</dbReference>
<dbReference type="PANTHER" id="PTHR11451:SF56">
    <property type="entry name" value="THREONINE--TRNA LIGASE 1"/>
    <property type="match status" value="1"/>
</dbReference>
<dbReference type="FunFam" id="3.40.50.800:FF:000001">
    <property type="entry name" value="Threonine--tRNA ligase"/>
    <property type="match status" value="1"/>
</dbReference>
<evidence type="ECO:0000313" key="16">
    <source>
        <dbReference type="EMBL" id="KRK13477.1"/>
    </source>
</evidence>
<dbReference type="GO" id="GO:0006435">
    <property type="term" value="P:threonyl-tRNA aminoacylation"/>
    <property type="evidence" value="ECO:0007669"/>
    <property type="project" value="UniProtKB-UniRule"/>
</dbReference>
<dbReference type="AlphaFoldDB" id="A0A0R1EVR6"/>
<dbReference type="Gene3D" id="3.30.930.10">
    <property type="entry name" value="Bira Bifunctional Protein, Domain 2"/>
    <property type="match status" value="1"/>
</dbReference>
<evidence type="ECO:0000256" key="10">
    <source>
        <dbReference type="ARBA" id="ARBA00022917"/>
    </source>
</evidence>
<dbReference type="EC" id="6.1.1.3" evidence="13"/>
<keyword evidence="2 13" id="KW-0963">Cytoplasm</keyword>
<dbReference type="SUPFAM" id="SSF55186">
    <property type="entry name" value="ThrRS/AlaRS common domain"/>
    <property type="match status" value="1"/>
</dbReference>
<keyword evidence="8 13" id="KW-0067">ATP-binding</keyword>
<dbReference type="InterPro" id="IPR012947">
    <property type="entry name" value="tRNA_SAD"/>
</dbReference>
<dbReference type="Gene3D" id="3.40.50.800">
    <property type="entry name" value="Anticodon-binding domain"/>
    <property type="match status" value="1"/>
</dbReference>
<evidence type="ECO:0000313" key="17">
    <source>
        <dbReference type="Proteomes" id="UP000051984"/>
    </source>
</evidence>
<evidence type="ECO:0000259" key="14">
    <source>
        <dbReference type="PROSITE" id="PS50862"/>
    </source>
</evidence>
<gene>
    <name evidence="13" type="primary">thrS</name>
    <name evidence="16" type="ORF">FD51_GL000030</name>
</gene>
<dbReference type="InterPro" id="IPR047246">
    <property type="entry name" value="ThrRS_anticodon"/>
</dbReference>
<feature type="domain" description="Aminoacyl-transfer RNA synthetases class-II family profile" evidence="14">
    <location>
        <begin position="271"/>
        <end position="538"/>
    </location>
</feature>
<dbReference type="InterPro" id="IPR004095">
    <property type="entry name" value="TGS"/>
</dbReference>
<dbReference type="PROSITE" id="PS50862">
    <property type="entry name" value="AA_TRNA_LIGASE_II"/>
    <property type="match status" value="1"/>
</dbReference>
<dbReference type="GO" id="GO:0046872">
    <property type="term" value="F:metal ion binding"/>
    <property type="evidence" value="ECO:0007669"/>
    <property type="project" value="UniProtKB-KW"/>
</dbReference>
<evidence type="ECO:0000256" key="13">
    <source>
        <dbReference type="HAMAP-Rule" id="MF_00184"/>
    </source>
</evidence>
<dbReference type="Pfam" id="PF00587">
    <property type="entry name" value="tRNA-synt_2b"/>
    <property type="match status" value="1"/>
</dbReference>
<dbReference type="Proteomes" id="UP000051984">
    <property type="component" value="Unassembled WGS sequence"/>
</dbReference>
<comment type="caution">
    <text evidence="13">Lacks conserved residue(s) required for the propagation of feature annotation.</text>
</comment>
<keyword evidence="4 13" id="KW-0436">Ligase</keyword>
<dbReference type="Gene3D" id="3.30.54.20">
    <property type="match status" value="1"/>
</dbReference>
<dbReference type="InterPro" id="IPR002320">
    <property type="entry name" value="Thr-tRNA-ligase_IIa"/>
</dbReference>
<evidence type="ECO:0000256" key="4">
    <source>
        <dbReference type="ARBA" id="ARBA00022598"/>
    </source>
</evidence>
<keyword evidence="3 13" id="KW-0820">tRNA-binding</keyword>
<keyword evidence="11 13" id="KW-0030">Aminoacyl-tRNA synthetase</keyword>
<feature type="domain" description="TGS" evidence="15">
    <location>
        <begin position="1"/>
        <end position="62"/>
    </location>
</feature>
<comment type="subunit">
    <text evidence="13">Homodimer.</text>
</comment>
<keyword evidence="9 13" id="KW-0694">RNA-binding</keyword>
<dbReference type="SUPFAM" id="SSF52954">
    <property type="entry name" value="Class II aaRS ABD-related"/>
    <property type="match status" value="1"/>
</dbReference>
<dbReference type="GO" id="GO:0140096">
    <property type="term" value="F:catalytic activity, acting on a protein"/>
    <property type="evidence" value="ECO:0007669"/>
    <property type="project" value="UniProtKB-ARBA"/>
</dbReference>
<keyword evidence="6 13" id="KW-0547">Nucleotide-binding</keyword>
<keyword evidence="10 13" id="KW-0648">Protein biosynthesis</keyword>
<evidence type="ECO:0000256" key="7">
    <source>
        <dbReference type="ARBA" id="ARBA00022833"/>
    </source>
</evidence>
<dbReference type="InterPro" id="IPR045864">
    <property type="entry name" value="aa-tRNA-synth_II/BPL/LPL"/>
</dbReference>
<dbReference type="GO" id="GO:0016740">
    <property type="term" value="F:transferase activity"/>
    <property type="evidence" value="ECO:0007669"/>
    <property type="project" value="UniProtKB-ARBA"/>
</dbReference>
<dbReference type="PANTHER" id="PTHR11451">
    <property type="entry name" value="THREONINE-TRNA LIGASE"/>
    <property type="match status" value="1"/>
</dbReference>
<evidence type="ECO:0000256" key="2">
    <source>
        <dbReference type="ARBA" id="ARBA00022490"/>
    </source>
</evidence>
<dbReference type="SUPFAM" id="SSF81271">
    <property type="entry name" value="TGS-like"/>
    <property type="match status" value="1"/>
</dbReference>
<dbReference type="Pfam" id="PF02824">
    <property type="entry name" value="TGS"/>
    <property type="match status" value="1"/>
</dbReference>
<dbReference type="InterPro" id="IPR004154">
    <property type="entry name" value="Anticodon-bd"/>
</dbReference>
<evidence type="ECO:0000256" key="12">
    <source>
        <dbReference type="ARBA" id="ARBA00049515"/>
    </source>
</evidence>
<name>A0A0R1EVR6_LACZE</name>
<dbReference type="SUPFAM" id="SSF55681">
    <property type="entry name" value="Class II aaRS and biotin synthetases"/>
    <property type="match status" value="1"/>
</dbReference>
<comment type="subcellular location">
    <subcellularLocation>
        <location evidence="13">Cytoplasm</location>
    </subcellularLocation>
</comment>
<dbReference type="PROSITE" id="PS51880">
    <property type="entry name" value="TGS"/>
    <property type="match status" value="1"/>
</dbReference>
<evidence type="ECO:0000256" key="5">
    <source>
        <dbReference type="ARBA" id="ARBA00022723"/>
    </source>
</evidence>
<dbReference type="InterPro" id="IPR012676">
    <property type="entry name" value="TGS-like"/>
</dbReference>
<sequence>MALDITFPDGNVKQFPDGTTVKAITEGISNSLAKKAVAGKLDGELIAYDEPIAHSGKLQIMTKDDAEGLTVLRQTAAFVLAAALKALYPDIHFGQGQATEDGFYYDTDRADGQVSVDDLPTVQKKMEEIIKANAALEPVVLSRADAFARFKDDPFKKQLVEAAGDPIKGYKLGDFVDFEEKVLLPSLKDLKHFKLLSVAGAYWQGKSSNPMLQRIYGTAYWSEKGLEDDAKRRQEAAEHDHRVIGRDLDLFFVDPKVGAGLPYWMPNGATIRRVIERYIIDKEIADGYEHVYTPVLANLDLYKTSGHWDHYREDMFPPMDMGDGEMLELRPMNCPSHIQIYNHHIRSYRELPLRIAELGMMHRYEKSGALSGLQRVREMTLNDGHTFVALDQVQEEFKKILRLIMDVYEDFNITDYSFRLSYRDPKNTEKYFDDDEMWTRSQSMLKGAMDDLHLDYYEAEGEAAFYGPKLDIQTKTALGNDETMSTIQLDFMLPERFNLTYVGKDGEEHRPVMIHRGIVGTMERFIAYLTEIYKGAFPTWLAPTQAVLIPVNNDLHLDYVNRIKRQMLAAGLRVKVDDRNEKMGYKIREAQTKKIPYTVVVGDKELNDAAVSVRRYGDEHTEEEAGNMFIDAMVAEVKNYSRDGKTKPTEAKKVLGDK</sequence>
<dbReference type="HAMAP" id="MF_00184">
    <property type="entry name" value="Thr_tRNA_synth"/>
    <property type="match status" value="1"/>
</dbReference>
<dbReference type="InterPro" id="IPR033728">
    <property type="entry name" value="ThrRS_core"/>
</dbReference>
<evidence type="ECO:0000256" key="11">
    <source>
        <dbReference type="ARBA" id="ARBA00023146"/>
    </source>
</evidence>
<feature type="binding site" evidence="13">
    <location>
        <position position="334"/>
    </location>
    <ligand>
        <name>Zn(2+)</name>
        <dbReference type="ChEBI" id="CHEBI:29105"/>
        <note>catalytic</note>
    </ligand>
</feature>
<dbReference type="Gene3D" id="3.10.20.30">
    <property type="match status" value="1"/>
</dbReference>
<evidence type="ECO:0000256" key="9">
    <source>
        <dbReference type="ARBA" id="ARBA00022884"/>
    </source>
</evidence>
<dbReference type="CDD" id="cd00771">
    <property type="entry name" value="ThrRS_core"/>
    <property type="match status" value="1"/>
</dbReference>
<comment type="cofactor">
    <cofactor evidence="13">
        <name>Zn(2+)</name>
        <dbReference type="ChEBI" id="CHEBI:29105"/>
    </cofactor>
    <text evidence="13">Binds 1 zinc ion per subunit.</text>
</comment>
<dbReference type="InterPro" id="IPR012675">
    <property type="entry name" value="Beta-grasp_dom_sf"/>
</dbReference>
<comment type="caution">
    <text evidence="16">The sequence shown here is derived from an EMBL/GenBank/DDBJ whole genome shotgun (WGS) entry which is preliminary data.</text>
</comment>
<dbReference type="Gene3D" id="3.30.980.10">
    <property type="entry name" value="Threonyl-trna Synthetase, Chain A, domain 2"/>
    <property type="match status" value="1"/>
</dbReference>
<dbReference type="GeneID" id="93269127"/>
<dbReference type="PATRIC" id="fig|1423816.3.peg.30"/>
<dbReference type="InterPro" id="IPR036621">
    <property type="entry name" value="Anticodon-bd_dom_sf"/>
</dbReference>
<organism evidence="16 17">
    <name type="scientific">Lacticaseibacillus zeae DSM 20178 = KCTC 3804</name>
    <dbReference type="NCBI Taxonomy" id="1423816"/>
    <lineage>
        <taxon>Bacteria</taxon>
        <taxon>Bacillati</taxon>
        <taxon>Bacillota</taxon>
        <taxon>Bacilli</taxon>
        <taxon>Lactobacillales</taxon>
        <taxon>Lactobacillaceae</taxon>
        <taxon>Lacticaseibacillus</taxon>
    </lineage>
</organism>
<evidence type="ECO:0000256" key="8">
    <source>
        <dbReference type="ARBA" id="ARBA00022840"/>
    </source>
</evidence>
<dbReference type="GO" id="GO:0005524">
    <property type="term" value="F:ATP binding"/>
    <property type="evidence" value="ECO:0007669"/>
    <property type="project" value="UniProtKB-UniRule"/>
</dbReference>
<keyword evidence="5 13" id="KW-0479">Metal-binding</keyword>
<dbReference type="NCBIfam" id="TIGR00418">
    <property type="entry name" value="thrS"/>
    <property type="match status" value="1"/>
</dbReference>
<dbReference type="InterPro" id="IPR006195">
    <property type="entry name" value="aa-tRNA-synth_II"/>
</dbReference>
<dbReference type="EMBL" id="AZCT01000001">
    <property type="protein sequence ID" value="KRK13477.1"/>
    <property type="molecule type" value="Genomic_DNA"/>
</dbReference>
<dbReference type="eggNOG" id="COG0441">
    <property type="taxonomic scope" value="Bacteria"/>
</dbReference>
<comment type="catalytic activity">
    <reaction evidence="12 13">
        <text>tRNA(Thr) + L-threonine + ATP = L-threonyl-tRNA(Thr) + AMP + diphosphate + H(+)</text>
        <dbReference type="Rhea" id="RHEA:24624"/>
        <dbReference type="Rhea" id="RHEA-COMP:9670"/>
        <dbReference type="Rhea" id="RHEA-COMP:9704"/>
        <dbReference type="ChEBI" id="CHEBI:15378"/>
        <dbReference type="ChEBI" id="CHEBI:30616"/>
        <dbReference type="ChEBI" id="CHEBI:33019"/>
        <dbReference type="ChEBI" id="CHEBI:57926"/>
        <dbReference type="ChEBI" id="CHEBI:78442"/>
        <dbReference type="ChEBI" id="CHEBI:78534"/>
        <dbReference type="ChEBI" id="CHEBI:456215"/>
        <dbReference type="EC" id="6.1.1.3"/>
    </reaction>
</comment>
<dbReference type="RefSeq" id="WP_010487873.1">
    <property type="nucleotide sequence ID" value="NZ_AZCT01000001.1"/>
</dbReference>
<dbReference type="InterPro" id="IPR018163">
    <property type="entry name" value="Thr/Ala-tRNA-synth_IIc_edit"/>
</dbReference>
<dbReference type="FunFam" id="3.30.930.10:FF:000002">
    <property type="entry name" value="Threonine--tRNA ligase"/>
    <property type="match status" value="1"/>
</dbReference>
<evidence type="ECO:0000256" key="1">
    <source>
        <dbReference type="ARBA" id="ARBA00008226"/>
    </source>
</evidence>
<dbReference type="InterPro" id="IPR002314">
    <property type="entry name" value="aa-tRNA-synt_IIb"/>
</dbReference>
<dbReference type="Pfam" id="PF03129">
    <property type="entry name" value="HGTP_anticodon"/>
    <property type="match status" value="1"/>
</dbReference>
<reference evidence="16 17" key="1">
    <citation type="journal article" date="2015" name="Genome Announc.">
        <title>Expanding the biotechnology potential of lactobacilli through comparative genomics of 213 strains and associated genera.</title>
        <authorList>
            <person name="Sun Z."/>
            <person name="Harris H.M."/>
            <person name="McCann A."/>
            <person name="Guo C."/>
            <person name="Argimon S."/>
            <person name="Zhang W."/>
            <person name="Yang X."/>
            <person name="Jeffery I.B."/>
            <person name="Cooney J.C."/>
            <person name="Kagawa T.F."/>
            <person name="Liu W."/>
            <person name="Song Y."/>
            <person name="Salvetti E."/>
            <person name="Wrobel A."/>
            <person name="Rasinkangas P."/>
            <person name="Parkhill J."/>
            <person name="Rea M.C."/>
            <person name="O'Sullivan O."/>
            <person name="Ritari J."/>
            <person name="Douillard F.P."/>
            <person name="Paul Ross R."/>
            <person name="Yang R."/>
            <person name="Briner A.E."/>
            <person name="Felis G.E."/>
            <person name="de Vos W.M."/>
            <person name="Barrangou R."/>
            <person name="Klaenhammer T.R."/>
            <person name="Caufield P.W."/>
            <person name="Cui Y."/>
            <person name="Zhang H."/>
            <person name="O'Toole P.W."/>
        </authorList>
    </citation>
    <scope>NUCLEOTIDE SEQUENCE [LARGE SCALE GENOMIC DNA]</scope>
    <source>
        <strain evidence="16 17">DSM 20178</strain>
    </source>
</reference>
<dbReference type="SMART" id="SM00863">
    <property type="entry name" value="tRNA_SAD"/>
    <property type="match status" value="1"/>
</dbReference>
<accession>A0A0R1EVR6</accession>
<evidence type="ECO:0000259" key="15">
    <source>
        <dbReference type="PROSITE" id="PS51880"/>
    </source>
</evidence>
<protein>
    <recommendedName>
        <fullName evidence="13">Threonine--tRNA ligase</fullName>
        <ecNumber evidence="13">6.1.1.3</ecNumber>
    </recommendedName>
    <alternativeName>
        <fullName evidence="13">Threonyl-tRNA synthetase</fullName>
        <shortName evidence="13">ThrRS</shortName>
    </alternativeName>
</protein>
<feature type="binding site" evidence="13">
    <location>
        <position position="385"/>
    </location>
    <ligand>
        <name>Zn(2+)</name>
        <dbReference type="ChEBI" id="CHEBI:29105"/>
        <note>catalytic</note>
    </ligand>
</feature>
<dbReference type="CDD" id="cd00860">
    <property type="entry name" value="ThrRS_anticodon"/>
    <property type="match status" value="1"/>
</dbReference>